<dbReference type="HOGENOM" id="CLU_1589622_0_0_1"/>
<proteinExistence type="predicted"/>
<keyword evidence="1" id="KW-0732">Signal</keyword>
<dbReference type="GeneID" id="7195770"/>
<gene>
    <name evidence="2" type="ORF">PHATRDRAFT_49377</name>
</gene>
<dbReference type="Gene3D" id="3.30.1310.10">
    <property type="entry name" value="Nucleoid-associated protein YbaB-like domain"/>
    <property type="match status" value="1"/>
</dbReference>
<dbReference type="eggNOG" id="ENOG502SV3K">
    <property type="taxonomic scope" value="Eukaryota"/>
</dbReference>
<keyword evidence="3" id="KW-1185">Reference proteome</keyword>
<dbReference type="PaxDb" id="2850-Phatr49377"/>
<name>B7GAE3_PHATC</name>
<sequence>MKVSLMLISALASVGAFCPAVTPPQTLSSLYLFGGGGGNQGGEKKGPGMMDQLAMFKKAQEMAQKKNKLDEELKLMTFYGEGSEGKVKATMKYVPVANPMDPNPDYEATVFEFDDEFYEAASTEELAAACKEALFDGIKNTNEAVSDKYQVLQADLMEAFGQAAPPKE</sequence>
<dbReference type="InterPro" id="IPR036894">
    <property type="entry name" value="YbaB-like_sf"/>
</dbReference>
<evidence type="ECO:0000256" key="1">
    <source>
        <dbReference type="SAM" id="SignalP"/>
    </source>
</evidence>
<dbReference type="Proteomes" id="UP000000759">
    <property type="component" value="Chromosome 22"/>
</dbReference>
<dbReference type="KEGG" id="pti:PHATRDRAFT_49377"/>
<organism evidence="2 3">
    <name type="scientific">Phaeodactylum tricornutum (strain CCAP 1055/1)</name>
    <dbReference type="NCBI Taxonomy" id="556484"/>
    <lineage>
        <taxon>Eukaryota</taxon>
        <taxon>Sar</taxon>
        <taxon>Stramenopiles</taxon>
        <taxon>Ochrophyta</taxon>
        <taxon>Bacillariophyta</taxon>
        <taxon>Bacillariophyceae</taxon>
        <taxon>Bacillariophycidae</taxon>
        <taxon>Naviculales</taxon>
        <taxon>Phaeodactylaceae</taxon>
        <taxon>Phaeodactylum</taxon>
    </lineage>
</organism>
<feature type="chain" id="PRO_5002853152" evidence="1">
    <location>
        <begin position="17"/>
        <end position="168"/>
    </location>
</feature>
<dbReference type="InParanoid" id="B7GAE3"/>
<dbReference type="AlphaFoldDB" id="B7GAE3"/>
<evidence type="ECO:0000313" key="3">
    <source>
        <dbReference type="Proteomes" id="UP000000759"/>
    </source>
</evidence>
<dbReference type="SUPFAM" id="SSF82607">
    <property type="entry name" value="YbaB-like"/>
    <property type="match status" value="1"/>
</dbReference>
<evidence type="ECO:0000313" key="2">
    <source>
        <dbReference type="EMBL" id="EEC44239.1"/>
    </source>
</evidence>
<protein>
    <submittedName>
        <fullName evidence="2">Uncharacterized protein</fullName>
    </submittedName>
</protein>
<dbReference type="OrthoDB" id="43331at2759"/>
<accession>B7GAE3</accession>
<dbReference type="EMBL" id="CM000624">
    <property type="protein sequence ID" value="EEC44239.1"/>
    <property type="molecule type" value="Genomic_DNA"/>
</dbReference>
<dbReference type="OMA" id="MMNQLAM"/>
<reference evidence="3" key="2">
    <citation type="submission" date="2008-08" db="EMBL/GenBank/DDBJ databases">
        <authorList>
            <consortium name="Diatom Consortium"/>
            <person name="Grigoriev I."/>
            <person name="Grimwood J."/>
            <person name="Kuo A."/>
            <person name="Otillar R.P."/>
            <person name="Salamov A."/>
            <person name="Detter J.C."/>
            <person name="Lindquist E."/>
            <person name="Shapiro H."/>
            <person name="Lucas S."/>
            <person name="Glavina del Rio T."/>
            <person name="Pitluck S."/>
            <person name="Rokhsar D."/>
            <person name="Bowler C."/>
        </authorList>
    </citation>
    <scope>GENOME REANNOTATION</scope>
    <source>
        <strain evidence="3">CCAP 1055/1</strain>
    </source>
</reference>
<dbReference type="RefSeq" id="XP_002184061.1">
    <property type="nucleotide sequence ID" value="XM_002184025.1"/>
</dbReference>
<reference evidence="2 3" key="1">
    <citation type="journal article" date="2008" name="Nature">
        <title>The Phaeodactylum genome reveals the evolutionary history of diatom genomes.</title>
        <authorList>
            <person name="Bowler C."/>
            <person name="Allen A.E."/>
            <person name="Badger J.H."/>
            <person name="Grimwood J."/>
            <person name="Jabbari K."/>
            <person name="Kuo A."/>
            <person name="Maheswari U."/>
            <person name="Martens C."/>
            <person name="Maumus F."/>
            <person name="Otillar R.P."/>
            <person name="Rayko E."/>
            <person name="Salamov A."/>
            <person name="Vandepoele K."/>
            <person name="Beszteri B."/>
            <person name="Gruber A."/>
            <person name="Heijde M."/>
            <person name="Katinka M."/>
            <person name="Mock T."/>
            <person name="Valentin K."/>
            <person name="Verret F."/>
            <person name="Berges J.A."/>
            <person name="Brownlee C."/>
            <person name="Cadoret J.P."/>
            <person name="Chiovitti A."/>
            <person name="Choi C.J."/>
            <person name="Coesel S."/>
            <person name="De Martino A."/>
            <person name="Detter J.C."/>
            <person name="Durkin C."/>
            <person name="Falciatore A."/>
            <person name="Fournet J."/>
            <person name="Haruta M."/>
            <person name="Huysman M.J."/>
            <person name="Jenkins B.D."/>
            <person name="Jiroutova K."/>
            <person name="Jorgensen R.E."/>
            <person name="Joubert Y."/>
            <person name="Kaplan A."/>
            <person name="Kroger N."/>
            <person name="Kroth P.G."/>
            <person name="La Roche J."/>
            <person name="Lindquist E."/>
            <person name="Lommer M."/>
            <person name="Martin-Jezequel V."/>
            <person name="Lopez P.J."/>
            <person name="Lucas S."/>
            <person name="Mangogna M."/>
            <person name="McGinnis K."/>
            <person name="Medlin L.K."/>
            <person name="Montsant A."/>
            <person name="Oudot-Le Secq M.P."/>
            <person name="Napoli C."/>
            <person name="Obornik M."/>
            <person name="Parker M.S."/>
            <person name="Petit J.L."/>
            <person name="Porcel B.M."/>
            <person name="Poulsen N."/>
            <person name="Robison M."/>
            <person name="Rychlewski L."/>
            <person name="Rynearson T.A."/>
            <person name="Schmutz J."/>
            <person name="Shapiro H."/>
            <person name="Siaut M."/>
            <person name="Stanley M."/>
            <person name="Sussman M.R."/>
            <person name="Taylor A.R."/>
            <person name="Vardi A."/>
            <person name="von Dassow P."/>
            <person name="Vyverman W."/>
            <person name="Willis A."/>
            <person name="Wyrwicz L.S."/>
            <person name="Rokhsar D.S."/>
            <person name="Weissenbach J."/>
            <person name="Armbrust E.V."/>
            <person name="Green B.R."/>
            <person name="Van de Peer Y."/>
            <person name="Grigoriev I.V."/>
        </authorList>
    </citation>
    <scope>NUCLEOTIDE SEQUENCE [LARGE SCALE GENOMIC DNA]</scope>
    <source>
        <strain evidence="2 3">CCAP 1055/1</strain>
    </source>
</reference>
<feature type="signal peptide" evidence="1">
    <location>
        <begin position="1"/>
        <end position="16"/>
    </location>
</feature>